<dbReference type="Gene3D" id="1.10.3210.10">
    <property type="entry name" value="Hypothetical protein af1432"/>
    <property type="match status" value="1"/>
</dbReference>
<dbReference type="PROSITE" id="PS51833">
    <property type="entry name" value="HDOD"/>
    <property type="match status" value="1"/>
</dbReference>
<evidence type="ECO:0000313" key="4">
    <source>
        <dbReference type="EMBL" id="QOY54670.1"/>
    </source>
</evidence>
<evidence type="ECO:0000259" key="2">
    <source>
        <dbReference type="PROSITE" id="PS50894"/>
    </source>
</evidence>
<feature type="domain" description="HPt" evidence="2">
    <location>
        <begin position="2"/>
        <end position="106"/>
    </location>
</feature>
<keyword evidence="5" id="KW-1185">Reference proteome</keyword>
<dbReference type="InterPro" id="IPR052340">
    <property type="entry name" value="RNase_Y/CdgJ"/>
</dbReference>
<dbReference type="InterPro" id="IPR008207">
    <property type="entry name" value="Sig_transdc_His_kin_Hpt_dom"/>
</dbReference>
<feature type="domain" description="HDOD" evidence="3">
    <location>
        <begin position="272"/>
        <end position="467"/>
    </location>
</feature>
<dbReference type="PANTHER" id="PTHR33525:SF5">
    <property type="entry name" value="TWO COMPONENT SIGNAL TRANSDUCTION SYSTEM RESPONSE REGULATOR"/>
    <property type="match status" value="1"/>
</dbReference>
<gene>
    <name evidence="4" type="ORF">HUE87_12565</name>
</gene>
<dbReference type="AlphaFoldDB" id="A0A7S7M059"/>
<sequence length="527" mass="60908">MSKEYEWDIYEEFKEQLEDKIPQIESAIKNLEDSQNIPYNVNNLFRIFHSFKANSDYLSLIPLKELSHKAETVLGCIREDNEVVSDSIIEWIFEIKDQLERWLEEMNDYKTDLQAIPLHLNKKIKISKSYVSVEDKLKTISLVYIDNNNKRAKKITPFLETLLKSVISFNSEYSKNMIKDCDLIMINLDVDNYKHIKFIQNLYPNIPIIPIFNDVDSNTIEKLLKFNITHSISCKLNKEKLKRELRLIVKTFFNSKNILIDNKKINSFIKTLEPLPNTIFNIIKVCDDDEMSINDLIKVVKLDPIIAANIIKYANSPIYGVIELTTVDKAVTRLGKRTVKALAMNDIHKNLNTINLSSYDIDETVFSKVSMTRLSLILKWYSKVSIGDLSILSSTALLGNIGQLLISKELMDIGKDDEFKKLYNEFNIKFAEESLIQTTTTIISAQILNYWKLPNNIIDVITYSDNPLEAPKEIRKLAIANHIVYKLIDLRGNILDDIPNDILALMKDNDLDSELLYKSLNSVSKYK</sequence>
<keyword evidence="1" id="KW-0597">Phosphoprotein</keyword>
<dbReference type="RefSeq" id="WP_194366715.1">
    <property type="nucleotide sequence ID" value="NZ_CP054493.1"/>
</dbReference>
<dbReference type="KEGG" id="smas:HUE87_12565"/>
<feature type="modified residue" description="Phosphohistidine" evidence="1">
    <location>
        <position position="49"/>
    </location>
</feature>
<dbReference type="Gene3D" id="1.20.120.160">
    <property type="entry name" value="HPT domain"/>
    <property type="match status" value="1"/>
</dbReference>
<dbReference type="PROSITE" id="PS50894">
    <property type="entry name" value="HPT"/>
    <property type="match status" value="1"/>
</dbReference>
<evidence type="ECO:0000313" key="5">
    <source>
        <dbReference type="Proteomes" id="UP000593836"/>
    </source>
</evidence>
<dbReference type="Pfam" id="PF08668">
    <property type="entry name" value="HDOD"/>
    <property type="match status" value="1"/>
</dbReference>
<dbReference type="GO" id="GO:0004672">
    <property type="term" value="F:protein kinase activity"/>
    <property type="evidence" value="ECO:0007669"/>
    <property type="project" value="UniProtKB-ARBA"/>
</dbReference>
<accession>A0A7S7M059</accession>
<name>A0A7S7M059_9BACT</name>
<organism evidence="4 5">
    <name type="scientific">Candidatus Sulfurimonas marisnigri</name>
    <dbReference type="NCBI Taxonomy" id="2740405"/>
    <lineage>
        <taxon>Bacteria</taxon>
        <taxon>Pseudomonadati</taxon>
        <taxon>Campylobacterota</taxon>
        <taxon>Epsilonproteobacteria</taxon>
        <taxon>Campylobacterales</taxon>
        <taxon>Sulfurimonadaceae</taxon>
        <taxon>Sulfurimonas</taxon>
    </lineage>
</organism>
<dbReference type="EMBL" id="CP054493">
    <property type="protein sequence ID" value="QOY54670.1"/>
    <property type="molecule type" value="Genomic_DNA"/>
</dbReference>
<dbReference type="InterPro" id="IPR013976">
    <property type="entry name" value="HDOD"/>
</dbReference>
<proteinExistence type="predicted"/>
<evidence type="ECO:0000259" key="3">
    <source>
        <dbReference type="PROSITE" id="PS51833"/>
    </source>
</evidence>
<dbReference type="InterPro" id="IPR036641">
    <property type="entry name" value="HPT_dom_sf"/>
</dbReference>
<dbReference type="SUPFAM" id="SSF109604">
    <property type="entry name" value="HD-domain/PDEase-like"/>
    <property type="match status" value="1"/>
</dbReference>
<evidence type="ECO:0000256" key="1">
    <source>
        <dbReference type="PROSITE-ProRule" id="PRU00110"/>
    </source>
</evidence>
<dbReference type="Pfam" id="PF01627">
    <property type="entry name" value="Hpt"/>
    <property type="match status" value="1"/>
</dbReference>
<dbReference type="PANTHER" id="PTHR33525">
    <property type="match status" value="1"/>
</dbReference>
<dbReference type="SUPFAM" id="SSF47226">
    <property type="entry name" value="Histidine-containing phosphotransfer domain, HPT domain"/>
    <property type="match status" value="1"/>
</dbReference>
<reference evidence="4 5" key="1">
    <citation type="submission" date="2020-05" db="EMBL/GenBank/DDBJ databases">
        <title>Sulfurimonas marisnigri, sp. nov., and Sulfurimonas baltica, sp. nov., manganese oxide reducing chemolithoautotrophs of the class Epsilonproteobacteria isolated from the pelagic redoxclines of the Black and Baltic Seas and emended description of the genus Sulfurimonas.</title>
        <authorList>
            <person name="Henkel J.V."/>
            <person name="Laudan C."/>
            <person name="Werner J."/>
            <person name="Neu T."/>
            <person name="Plewe S."/>
            <person name="Sproer C."/>
            <person name="Bunk B."/>
            <person name="Schulz-Vogt H.N."/>
        </authorList>
    </citation>
    <scope>NUCLEOTIDE SEQUENCE [LARGE SCALE GENOMIC DNA]</scope>
    <source>
        <strain evidence="4 5">SoZ1</strain>
    </source>
</reference>
<dbReference type="Proteomes" id="UP000593836">
    <property type="component" value="Chromosome"/>
</dbReference>
<dbReference type="GO" id="GO:0000160">
    <property type="term" value="P:phosphorelay signal transduction system"/>
    <property type="evidence" value="ECO:0007669"/>
    <property type="project" value="InterPro"/>
</dbReference>
<dbReference type="SMART" id="SM00073">
    <property type="entry name" value="HPT"/>
    <property type="match status" value="1"/>
</dbReference>
<protein>
    <submittedName>
        <fullName evidence="4">HDOD domain-containing protein</fullName>
    </submittedName>
</protein>